<dbReference type="AlphaFoldDB" id="A0A5J4TD97"/>
<gene>
    <name evidence="1" type="ORF">EZS28_048552</name>
</gene>
<dbReference type="Proteomes" id="UP000324800">
    <property type="component" value="Unassembled WGS sequence"/>
</dbReference>
<evidence type="ECO:0000313" key="2">
    <source>
        <dbReference type="Proteomes" id="UP000324800"/>
    </source>
</evidence>
<organism evidence="1 2">
    <name type="scientific">Streblomastix strix</name>
    <dbReference type="NCBI Taxonomy" id="222440"/>
    <lineage>
        <taxon>Eukaryota</taxon>
        <taxon>Metamonada</taxon>
        <taxon>Preaxostyla</taxon>
        <taxon>Oxymonadida</taxon>
        <taxon>Streblomastigidae</taxon>
        <taxon>Streblomastix</taxon>
    </lineage>
</organism>
<accession>A0A5J4TD97</accession>
<sequence length="136" mass="16088">MHTYATLAQKVRPLNIIAKYRIAEVKDGPRIRIRTSSAEFDQNLDNIHQHEGVLYGMTKKERIWQVLSQFVDSKYDRSHFGSDKTFENQDEYEKLDFATENIWKLITTNYGADEAPLLPEEENEFQQEQQLHQQLQ</sequence>
<comment type="caution">
    <text evidence="1">The sequence shown here is derived from an EMBL/GenBank/DDBJ whole genome shotgun (WGS) entry which is preliminary data.</text>
</comment>
<reference evidence="1 2" key="1">
    <citation type="submission" date="2019-03" db="EMBL/GenBank/DDBJ databases">
        <title>Single cell metagenomics reveals metabolic interactions within the superorganism composed of flagellate Streblomastix strix and complex community of Bacteroidetes bacteria on its surface.</title>
        <authorList>
            <person name="Treitli S.C."/>
            <person name="Kolisko M."/>
            <person name="Husnik F."/>
            <person name="Keeling P."/>
            <person name="Hampl V."/>
        </authorList>
    </citation>
    <scope>NUCLEOTIDE SEQUENCE [LARGE SCALE GENOMIC DNA]</scope>
    <source>
        <strain evidence="1">ST1C</strain>
    </source>
</reference>
<name>A0A5J4TD97_9EUKA</name>
<protein>
    <submittedName>
        <fullName evidence="1">Uncharacterized protein</fullName>
    </submittedName>
</protein>
<dbReference type="EMBL" id="SNRW01033814">
    <property type="protein sequence ID" value="KAA6355922.1"/>
    <property type="molecule type" value="Genomic_DNA"/>
</dbReference>
<evidence type="ECO:0000313" key="1">
    <source>
        <dbReference type="EMBL" id="KAA6355922.1"/>
    </source>
</evidence>
<proteinExistence type="predicted"/>